<dbReference type="EMBL" id="ADOT01000280">
    <property type="protein sequence ID" value="EGX44588.1"/>
    <property type="molecule type" value="Genomic_DNA"/>
</dbReference>
<feature type="compositionally biased region" description="Low complexity" evidence="2">
    <location>
        <begin position="307"/>
        <end position="316"/>
    </location>
</feature>
<comment type="caution">
    <text evidence="3">The sequence shown here is derived from an EMBL/GenBank/DDBJ whole genome shotgun (WGS) entry which is preliminary data.</text>
</comment>
<dbReference type="HOGENOM" id="CLU_637729_0_0_1"/>
<keyword evidence="1" id="KW-0175">Coiled coil</keyword>
<dbReference type="OrthoDB" id="654211at2759"/>
<sequence>MEPECPPSSNLICRTDNSGNLEKSSSNLGCDVMDLDSPLLRLGGAGVRNHGQSQPHSLNLSNLDLSGDGVLSPISDYDWSQILEQLGISSPAAPQDLDAINSTFLSIPPAHVHRHAHEDHGVFHDFIDYDSLSNFEKLGNELAGPPDPGFSFPIQRSDKHHLQGQSCAPALITGPSSSSPRSLSAPAQGELSTNPIAINRTARPKSKPAPKVCKDICDSGCDMVFNSEKMRGYHIYEVHKIKAYKCPYAGCNHETSRYDNAQAHRAKNCKSEAAVKKRLSALNLATIKKTPKKRPRCSIKDLNPGAPTQQPQSSEIPPSPDKSASTNATMRADSRPTFRSSGASLLDVQTFLKMRNGSSLAVDDPKAPSLPDSLATDELGLKDALERFERENANLKREVAHLKRQNDTYSFFFRRVFAPYRESRDCECNH</sequence>
<evidence type="ECO:0000313" key="4">
    <source>
        <dbReference type="Proteomes" id="UP000008784"/>
    </source>
</evidence>
<proteinExistence type="predicted"/>
<keyword evidence="4" id="KW-1185">Reference proteome</keyword>
<feature type="coiled-coil region" evidence="1">
    <location>
        <begin position="378"/>
        <end position="405"/>
    </location>
</feature>
<feature type="region of interest" description="Disordered" evidence="2">
    <location>
        <begin position="290"/>
        <end position="339"/>
    </location>
</feature>
<dbReference type="Proteomes" id="UP000008784">
    <property type="component" value="Unassembled WGS sequence"/>
</dbReference>
<accession>G1XQP4</accession>
<protein>
    <submittedName>
        <fullName evidence="3">Uncharacterized protein</fullName>
    </submittedName>
</protein>
<dbReference type="RefSeq" id="XP_011126806.1">
    <property type="nucleotide sequence ID" value="XM_011128504.1"/>
</dbReference>
<name>G1XQP4_ARTOA</name>
<evidence type="ECO:0000313" key="3">
    <source>
        <dbReference type="EMBL" id="EGX44588.1"/>
    </source>
</evidence>
<dbReference type="AlphaFoldDB" id="G1XQP4"/>
<dbReference type="InParanoid" id="G1XQP4"/>
<reference evidence="3 4" key="1">
    <citation type="journal article" date="2011" name="PLoS Pathog.">
        <title>Genomic and proteomic analyses of the fungus Arthrobotrys oligospora provide insights into nematode-trap formation.</title>
        <authorList>
            <person name="Yang J."/>
            <person name="Wang L."/>
            <person name="Ji X."/>
            <person name="Feng Y."/>
            <person name="Li X."/>
            <person name="Zou C."/>
            <person name="Xu J."/>
            <person name="Ren Y."/>
            <person name="Mi Q."/>
            <person name="Wu J."/>
            <person name="Liu S."/>
            <person name="Liu Y."/>
            <person name="Huang X."/>
            <person name="Wang H."/>
            <person name="Niu X."/>
            <person name="Li J."/>
            <person name="Liang L."/>
            <person name="Luo Y."/>
            <person name="Ji K."/>
            <person name="Zhou W."/>
            <person name="Yu Z."/>
            <person name="Li G."/>
            <person name="Liu Y."/>
            <person name="Li L."/>
            <person name="Qiao M."/>
            <person name="Feng L."/>
            <person name="Zhang K.-Q."/>
        </authorList>
    </citation>
    <scope>NUCLEOTIDE SEQUENCE [LARGE SCALE GENOMIC DNA]</scope>
    <source>
        <strain evidence="4">ATCC 24927 / CBS 115.81 / DSM 1491</strain>
    </source>
</reference>
<organism evidence="3 4">
    <name type="scientific">Arthrobotrys oligospora (strain ATCC 24927 / CBS 115.81 / DSM 1491)</name>
    <name type="common">Nematode-trapping fungus</name>
    <name type="synonym">Didymozoophaga oligospora</name>
    <dbReference type="NCBI Taxonomy" id="756982"/>
    <lineage>
        <taxon>Eukaryota</taxon>
        <taxon>Fungi</taxon>
        <taxon>Dikarya</taxon>
        <taxon>Ascomycota</taxon>
        <taxon>Pezizomycotina</taxon>
        <taxon>Orbiliomycetes</taxon>
        <taxon>Orbiliales</taxon>
        <taxon>Orbiliaceae</taxon>
        <taxon>Orbilia</taxon>
        <taxon>Orbilia oligospora</taxon>
    </lineage>
</organism>
<gene>
    <name evidence="3" type="ORF">AOL_s00188g256</name>
</gene>
<dbReference type="GeneID" id="22897710"/>
<evidence type="ECO:0000256" key="1">
    <source>
        <dbReference type="SAM" id="Coils"/>
    </source>
</evidence>
<evidence type="ECO:0000256" key="2">
    <source>
        <dbReference type="SAM" id="MobiDB-lite"/>
    </source>
</evidence>